<evidence type="ECO:0000313" key="2">
    <source>
        <dbReference type="EMBL" id="RDI40146.1"/>
    </source>
</evidence>
<feature type="domain" description="Bacterial Ig-like" evidence="1">
    <location>
        <begin position="184"/>
        <end position="280"/>
    </location>
</feature>
<dbReference type="Pfam" id="PF20251">
    <property type="entry name" value="Big_14"/>
    <property type="match status" value="1"/>
</dbReference>
<dbReference type="RefSeq" id="WP_114746534.1">
    <property type="nucleotide sequence ID" value="NZ_QQAY01000012.1"/>
</dbReference>
<dbReference type="OrthoDB" id="2965516at2"/>
<sequence>MFKRIAAIVILLGVLGGCESPQNGSVKAGQGAEPINDIPAQAEPINHAKVDQSIKYYSKSYIQSLDDLFIKSGLGEVGMGGLDRGTAHPLYDLLKEGESVKIDVPRLIKEGYTYDTFLYHYNVDKKEFELVKKMVLDNTKHRYSYFKLSNNQNQIYYIKNVLINPEKKEVQKTYRRIFVLYDIKNARIDVDQKVYYPLDTVKVKLTNLGTQDLLTGLGVYLEKWRDGKWQSYKYQQAVADVGIVLPPGVSHTNTIPVKALTPGYYRVTDQSDTKRIAATFQVSVIKTME</sequence>
<accession>A0A370GAD9</accession>
<protein>
    <recommendedName>
        <fullName evidence="1">Bacterial Ig-like domain-containing protein</fullName>
    </recommendedName>
</protein>
<name>A0A370GAD9_9BACI</name>
<dbReference type="InterPro" id="IPR046878">
    <property type="entry name" value="Big_14"/>
</dbReference>
<dbReference type="Proteomes" id="UP000255326">
    <property type="component" value="Unassembled WGS sequence"/>
</dbReference>
<dbReference type="EMBL" id="QQAY01000012">
    <property type="protein sequence ID" value="RDI40146.1"/>
    <property type="molecule type" value="Genomic_DNA"/>
</dbReference>
<keyword evidence="3" id="KW-1185">Reference proteome</keyword>
<organism evidence="2 3">
    <name type="scientific">Falsibacillus pallidus</name>
    <dbReference type="NCBI Taxonomy" id="493781"/>
    <lineage>
        <taxon>Bacteria</taxon>
        <taxon>Bacillati</taxon>
        <taxon>Bacillota</taxon>
        <taxon>Bacilli</taxon>
        <taxon>Bacillales</taxon>
        <taxon>Bacillaceae</taxon>
        <taxon>Falsibacillus</taxon>
    </lineage>
</organism>
<dbReference type="AlphaFoldDB" id="A0A370GAD9"/>
<reference evidence="2 3" key="1">
    <citation type="submission" date="2018-07" db="EMBL/GenBank/DDBJ databases">
        <title>Genomic Encyclopedia of Type Strains, Phase IV (KMG-IV): sequencing the most valuable type-strain genomes for metagenomic binning, comparative biology and taxonomic classification.</title>
        <authorList>
            <person name="Goeker M."/>
        </authorList>
    </citation>
    <scope>NUCLEOTIDE SEQUENCE [LARGE SCALE GENOMIC DNA]</scope>
    <source>
        <strain evidence="2 3">DSM 25281</strain>
    </source>
</reference>
<evidence type="ECO:0000313" key="3">
    <source>
        <dbReference type="Proteomes" id="UP000255326"/>
    </source>
</evidence>
<evidence type="ECO:0000259" key="1">
    <source>
        <dbReference type="Pfam" id="PF20251"/>
    </source>
</evidence>
<dbReference type="PROSITE" id="PS51257">
    <property type="entry name" value="PROKAR_LIPOPROTEIN"/>
    <property type="match status" value="1"/>
</dbReference>
<proteinExistence type="predicted"/>
<comment type="caution">
    <text evidence="2">The sequence shown here is derived from an EMBL/GenBank/DDBJ whole genome shotgun (WGS) entry which is preliminary data.</text>
</comment>
<gene>
    <name evidence="2" type="ORF">DFR59_11262</name>
</gene>